<evidence type="ECO:0000313" key="6">
    <source>
        <dbReference type="EMBL" id="MBB3936740.1"/>
    </source>
</evidence>
<protein>
    <submittedName>
        <fullName evidence="6">MFS family permease</fullName>
    </submittedName>
</protein>
<keyword evidence="2 4" id="KW-1133">Transmembrane helix</keyword>
<dbReference type="CDD" id="cd17353">
    <property type="entry name" value="MFS_OFA_like"/>
    <property type="match status" value="1"/>
</dbReference>
<feature type="transmembrane region" description="Helical" evidence="4">
    <location>
        <begin position="463"/>
        <end position="481"/>
    </location>
</feature>
<dbReference type="Pfam" id="PF07690">
    <property type="entry name" value="MFS_1"/>
    <property type="match status" value="1"/>
</dbReference>
<keyword evidence="1 4" id="KW-0812">Transmembrane</keyword>
<feature type="transmembrane region" description="Helical" evidence="4">
    <location>
        <begin position="184"/>
        <end position="203"/>
    </location>
</feature>
<evidence type="ECO:0000256" key="4">
    <source>
        <dbReference type="SAM" id="Phobius"/>
    </source>
</evidence>
<dbReference type="PROSITE" id="PS50850">
    <property type="entry name" value="MFS"/>
    <property type="match status" value="1"/>
</dbReference>
<dbReference type="PANTHER" id="PTHR11360">
    <property type="entry name" value="MONOCARBOXYLATE TRANSPORTER"/>
    <property type="match status" value="1"/>
</dbReference>
<dbReference type="EMBL" id="JACIDO010000005">
    <property type="protein sequence ID" value="MBB3936740.1"/>
    <property type="molecule type" value="Genomic_DNA"/>
</dbReference>
<feature type="transmembrane region" description="Helical" evidence="4">
    <location>
        <begin position="275"/>
        <end position="296"/>
    </location>
</feature>
<feature type="transmembrane region" description="Helical" evidence="4">
    <location>
        <begin position="144"/>
        <end position="163"/>
    </location>
</feature>
<feature type="domain" description="Major facilitator superfamily (MFS) profile" evidence="5">
    <location>
        <begin position="36"/>
        <end position="486"/>
    </location>
</feature>
<name>A0A7W6BUW4_9HYPH</name>
<dbReference type="RefSeq" id="WP_090962002.1">
    <property type="nucleotide sequence ID" value="NZ_FOOA01000005.1"/>
</dbReference>
<feature type="transmembrane region" description="Helical" evidence="4">
    <location>
        <begin position="361"/>
        <end position="379"/>
    </location>
</feature>
<dbReference type="InterPro" id="IPR011701">
    <property type="entry name" value="MFS"/>
</dbReference>
<evidence type="ECO:0000259" key="5">
    <source>
        <dbReference type="PROSITE" id="PS50850"/>
    </source>
</evidence>
<evidence type="ECO:0000256" key="2">
    <source>
        <dbReference type="ARBA" id="ARBA00022989"/>
    </source>
</evidence>
<feature type="transmembrane region" description="Helical" evidence="4">
    <location>
        <begin position="90"/>
        <end position="107"/>
    </location>
</feature>
<evidence type="ECO:0000256" key="3">
    <source>
        <dbReference type="ARBA" id="ARBA00023136"/>
    </source>
</evidence>
<keyword evidence="3 4" id="KW-0472">Membrane</keyword>
<proteinExistence type="predicted"/>
<dbReference type="AlphaFoldDB" id="A0A7W6BUW4"/>
<evidence type="ECO:0000313" key="7">
    <source>
        <dbReference type="Proteomes" id="UP000531216"/>
    </source>
</evidence>
<dbReference type="Proteomes" id="UP000531216">
    <property type="component" value="Unassembled WGS sequence"/>
</dbReference>
<feature type="transmembrane region" description="Helical" evidence="4">
    <location>
        <begin position="526"/>
        <end position="545"/>
    </location>
</feature>
<comment type="caution">
    <text evidence="6">The sequence shown here is derived from an EMBL/GenBank/DDBJ whole genome shotgun (WGS) entry which is preliminary data.</text>
</comment>
<accession>A0A7W6BUW4</accession>
<keyword evidence="7" id="KW-1185">Reference proteome</keyword>
<reference evidence="6 7" key="1">
    <citation type="submission" date="2020-08" db="EMBL/GenBank/DDBJ databases">
        <title>Genomic Encyclopedia of Type Strains, Phase IV (KMG-IV): sequencing the most valuable type-strain genomes for metagenomic binning, comparative biology and taxonomic classification.</title>
        <authorList>
            <person name="Goeker M."/>
        </authorList>
    </citation>
    <scope>NUCLEOTIDE SEQUENCE [LARGE SCALE GENOMIC DNA]</scope>
    <source>
        <strain evidence="6 7">DSM 25024</strain>
    </source>
</reference>
<organism evidence="6 7">
    <name type="scientific">Aureimonas phyllosphaerae</name>
    <dbReference type="NCBI Taxonomy" id="1166078"/>
    <lineage>
        <taxon>Bacteria</taxon>
        <taxon>Pseudomonadati</taxon>
        <taxon>Pseudomonadota</taxon>
        <taxon>Alphaproteobacteria</taxon>
        <taxon>Hyphomicrobiales</taxon>
        <taxon>Aurantimonadaceae</taxon>
        <taxon>Aureimonas</taxon>
    </lineage>
</organism>
<feature type="transmembrane region" description="Helical" evidence="4">
    <location>
        <begin position="30"/>
        <end position="52"/>
    </location>
</feature>
<dbReference type="InterPro" id="IPR036259">
    <property type="entry name" value="MFS_trans_sf"/>
</dbReference>
<dbReference type="GO" id="GO:0022857">
    <property type="term" value="F:transmembrane transporter activity"/>
    <property type="evidence" value="ECO:0007669"/>
    <property type="project" value="InterPro"/>
</dbReference>
<dbReference type="Gene3D" id="1.20.1250.20">
    <property type="entry name" value="MFS general substrate transporter like domains"/>
    <property type="match status" value="2"/>
</dbReference>
<feature type="transmembrane region" description="Helical" evidence="4">
    <location>
        <begin position="385"/>
        <end position="411"/>
    </location>
</feature>
<feature type="transmembrane region" description="Helical" evidence="4">
    <location>
        <begin position="423"/>
        <end position="443"/>
    </location>
</feature>
<dbReference type="InterPro" id="IPR050327">
    <property type="entry name" value="Proton-linked_MCT"/>
</dbReference>
<dbReference type="OrthoDB" id="9793415at2"/>
<feature type="transmembrane region" description="Helical" evidence="4">
    <location>
        <begin position="215"/>
        <end position="236"/>
    </location>
</feature>
<feature type="transmembrane region" description="Helical" evidence="4">
    <location>
        <begin position="119"/>
        <end position="138"/>
    </location>
</feature>
<gene>
    <name evidence="6" type="ORF">GGR05_002894</name>
</gene>
<dbReference type="PANTHER" id="PTHR11360:SF317">
    <property type="entry name" value="MAJOR FACILITATOR SUPERFAMILY (MFS) PROFILE DOMAIN-CONTAINING PROTEIN-RELATED"/>
    <property type="match status" value="1"/>
</dbReference>
<sequence length="551" mass="57838">MSSAADVARPPGVGFLDRENTVAKAGFNRWLIPPCALAIHLCIGMAYGFSVFWLPLSRAIGVAQPVACEGMTLMTALFTTTCDWRVSDLLWMYTLFFVVLGGAAAIWGGWLERAGPRKAGLVSAVCWCGGMVISALGIYLHQLWLMWLGSGVIGGIGLGLGYISPVSTLIKWFPDRRGMATGMAIMGFGGGAMIGSPLADILMRHFASPAGVGVWQTFLVLAAGYFVFMVSGALGYRVPPENWRPSGWTPPAAAGTRMIATGDVHLKDAHKTPQFWLIWVVLLTNVTASIGLIGVASPMLQEIFGGRLIGAAGTAFLDFTPEQRTAAAAVGAGFVGLVSLFNIGGRFFWASFSDRLGRKTMYAVILALGIALYAALIPFSASSGILFLFVASFCVIASMYGGGFATVPAYLADVFGTKFVGAIHGRLLTAWSLAGVFGGLITGNIRDAQIAAGVPREAVYQPIFFTVAALLAVGFVANLLVRPVAETYQMRQEAKGVATAARGGAAAAPAFGDHGIGRGGFNGPAIAAWVAVGLPLLWGVYITLLKASALF</sequence>
<feature type="transmembrane region" description="Helical" evidence="4">
    <location>
        <begin position="326"/>
        <end position="349"/>
    </location>
</feature>
<dbReference type="InterPro" id="IPR020846">
    <property type="entry name" value="MFS_dom"/>
</dbReference>
<evidence type="ECO:0000256" key="1">
    <source>
        <dbReference type="ARBA" id="ARBA00022692"/>
    </source>
</evidence>
<dbReference type="SUPFAM" id="SSF103473">
    <property type="entry name" value="MFS general substrate transporter"/>
    <property type="match status" value="1"/>
</dbReference>